<feature type="region of interest" description="Disordered" evidence="1">
    <location>
        <begin position="1"/>
        <end position="54"/>
    </location>
</feature>
<dbReference type="PANTHER" id="PTHR11614">
    <property type="entry name" value="PHOSPHOLIPASE-RELATED"/>
    <property type="match status" value="1"/>
</dbReference>
<accession>A0A937US07</accession>
<dbReference type="Pfam" id="PF12146">
    <property type="entry name" value="Hydrolase_4"/>
    <property type="match status" value="1"/>
</dbReference>
<feature type="compositionally biased region" description="Low complexity" evidence="1">
    <location>
        <begin position="1"/>
        <end position="12"/>
    </location>
</feature>
<protein>
    <submittedName>
        <fullName evidence="3">Alpha/beta fold hydrolase</fullName>
    </submittedName>
</protein>
<comment type="caution">
    <text evidence="3">The sequence shown here is derived from an EMBL/GenBank/DDBJ whole genome shotgun (WGS) entry which is preliminary data.</text>
</comment>
<evidence type="ECO:0000256" key="1">
    <source>
        <dbReference type="SAM" id="MobiDB-lite"/>
    </source>
</evidence>
<keyword evidence="3" id="KW-0378">Hydrolase</keyword>
<dbReference type="SUPFAM" id="SSF53474">
    <property type="entry name" value="alpha/beta-Hydrolases"/>
    <property type="match status" value="1"/>
</dbReference>
<name>A0A937US07_9ACTN</name>
<gene>
    <name evidence="3" type="ORF">I7412_31795</name>
</gene>
<dbReference type="InterPro" id="IPR051044">
    <property type="entry name" value="MAG_DAG_Lipase"/>
</dbReference>
<proteinExistence type="predicted"/>
<reference evidence="3" key="1">
    <citation type="submission" date="2020-12" db="EMBL/GenBank/DDBJ databases">
        <title>Genomic characterization of non-nitrogen-fixing Frankia strains.</title>
        <authorList>
            <person name="Carlos-Shanley C."/>
            <person name="Guerra T."/>
            <person name="Hahn D."/>
        </authorList>
    </citation>
    <scope>NUCLEOTIDE SEQUENCE</scope>
    <source>
        <strain evidence="3">CN6</strain>
    </source>
</reference>
<dbReference type="RefSeq" id="WP_203010404.1">
    <property type="nucleotide sequence ID" value="NZ_JADWYU010000213.1"/>
</dbReference>
<dbReference type="AlphaFoldDB" id="A0A937US07"/>
<organism evidence="3 4">
    <name type="scientific">Frankia nepalensis</name>
    <dbReference type="NCBI Taxonomy" id="1836974"/>
    <lineage>
        <taxon>Bacteria</taxon>
        <taxon>Bacillati</taxon>
        <taxon>Actinomycetota</taxon>
        <taxon>Actinomycetes</taxon>
        <taxon>Frankiales</taxon>
        <taxon>Frankiaceae</taxon>
        <taxon>Frankia</taxon>
    </lineage>
</organism>
<evidence type="ECO:0000313" key="3">
    <source>
        <dbReference type="EMBL" id="MBL7631663.1"/>
    </source>
</evidence>
<dbReference type="Gene3D" id="3.40.50.1820">
    <property type="entry name" value="alpha/beta hydrolase"/>
    <property type="match status" value="1"/>
</dbReference>
<dbReference type="InterPro" id="IPR022742">
    <property type="entry name" value="Hydrolase_4"/>
</dbReference>
<feature type="compositionally biased region" description="Basic and acidic residues" evidence="1">
    <location>
        <begin position="16"/>
        <end position="38"/>
    </location>
</feature>
<evidence type="ECO:0000259" key="2">
    <source>
        <dbReference type="Pfam" id="PF12146"/>
    </source>
</evidence>
<feature type="domain" description="Serine aminopeptidase S33" evidence="2">
    <location>
        <begin position="77"/>
        <end position="296"/>
    </location>
</feature>
<dbReference type="EMBL" id="JAEACQ010000280">
    <property type="protein sequence ID" value="MBL7631663.1"/>
    <property type="molecule type" value="Genomic_DNA"/>
</dbReference>
<evidence type="ECO:0000313" key="4">
    <source>
        <dbReference type="Proteomes" id="UP000604475"/>
    </source>
</evidence>
<dbReference type="GO" id="GO:0016787">
    <property type="term" value="F:hydrolase activity"/>
    <property type="evidence" value="ECO:0007669"/>
    <property type="project" value="UniProtKB-KW"/>
</dbReference>
<dbReference type="Proteomes" id="UP000604475">
    <property type="component" value="Unassembled WGS sequence"/>
</dbReference>
<sequence length="342" mass="36291">MAPAGPRQGARPGRARRADGAHGDDGARRRGGARRDEGGAPSRAGGWPGARPADLEPFELAGARDGGSGGLDDETGVLLLHGLTATPYSVREWGEFLAAAGLTVRCPLLPGHGTRWQDLASVGWRDWYDAVDDAFEDLRRGHARVFVMGLSMGGTLVLRLAEERGAQVAGVVTVNPSLGSDRWATRLVPLAGRVVRSVRSSPRGGRLYGRYSDIKAPGVRDVGYDEVPLRAFASLRELWAVTVPDLHRIVCPVLTFRSVVDHVVEPSSGRRLLAGVTSAPVTERLLPDSYHVATLDNDRETIFQGSVEFVQALAPVPATAARAGVARVTVAPGPAMAVEPDA</sequence>
<dbReference type="InterPro" id="IPR029058">
    <property type="entry name" value="AB_hydrolase_fold"/>
</dbReference>
<keyword evidence="4" id="KW-1185">Reference proteome</keyword>